<dbReference type="Proteomes" id="UP000759537">
    <property type="component" value="Unassembled WGS sequence"/>
</dbReference>
<evidence type="ECO:0000256" key="5">
    <source>
        <dbReference type="ARBA" id="ARBA00022970"/>
    </source>
</evidence>
<gene>
    <name evidence="9" type="ORF">DFH94DRAFT_377517</name>
</gene>
<dbReference type="GO" id="GO:0006865">
    <property type="term" value="P:amino acid transport"/>
    <property type="evidence" value="ECO:0007669"/>
    <property type="project" value="UniProtKB-KW"/>
</dbReference>
<reference evidence="9" key="1">
    <citation type="submission" date="2019-10" db="EMBL/GenBank/DDBJ databases">
        <authorList>
            <consortium name="DOE Joint Genome Institute"/>
            <person name="Kuo A."/>
            <person name="Miyauchi S."/>
            <person name="Kiss E."/>
            <person name="Drula E."/>
            <person name="Kohler A."/>
            <person name="Sanchez-Garcia M."/>
            <person name="Andreopoulos B."/>
            <person name="Barry K.W."/>
            <person name="Bonito G."/>
            <person name="Buee M."/>
            <person name="Carver A."/>
            <person name="Chen C."/>
            <person name="Cichocki N."/>
            <person name="Clum A."/>
            <person name="Culley D."/>
            <person name="Crous P.W."/>
            <person name="Fauchery L."/>
            <person name="Girlanda M."/>
            <person name="Hayes R."/>
            <person name="Keri Z."/>
            <person name="LaButti K."/>
            <person name="Lipzen A."/>
            <person name="Lombard V."/>
            <person name="Magnuson J."/>
            <person name="Maillard F."/>
            <person name="Morin E."/>
            <person name="Murat C."/>
            <person name="Nolan M."/>
            <person name="Ohm R."/>
            <person name="Pangilinan J."/>
            <person name="Pereira M."/>
            <person name="Perotto S."/>
            <person name="Peter M."/>
            <person name="Riley R."/>
            <person name="Sitrit Y."/>
            <person name="Stielow B."/>
            <person name="Szollosi G."/>
            <person name="Zifcakova L."/>
            <person name="Stursova M."/>
            <person name="Spatafora J.W."/>
            <person name="Tedersoo L."/>
            <person name="Vaario L.-M."/>
            <person name="Yamada A."/>
            <person name="Yan M."/>
            <person name="Wang P."/>
            <person name="Xu J."/>
            <person name="Bruns T."/>
            <person name="Baldrian P."/>
            <person name="Vilgalys R."/>
            <person name="Henrissat B."/>
            <person name="Grigoriev I.V."/>
            <person name="Hibbett D."/>
            <person name="Nagy L.G."/>
            <person name="Martin F.M."/>
        </authorList>
    </citation>
    <scope>NUCLEOTIDE SEQUENCE</scope>
    <source>
        <strain evidence="9">Prilba</strain>
    </source>
</reference>
<evidence type="ECO:0000313" key="9">
    <source>
        <dbReference type="EMBL" id="KAF8482724.1"/>
    </source>
</evidence>
<keyword evidence="4 8" id="KW-0812">Transmembrane</keyword>
<comment type="similarity">
    <text evidence="2 8">Belongs to the battenin family.</text>
</comment>
<feature type="transmembrane region" description="Helical" evidence="8">
    <location>
        <begin position="180"/>
        <end position="200"/>
    </location>
</feature>
<dbReference type="InterPro" id="IPR036259">
    <property type="entry name" value="MFS_trans_sf"/>
</dbReference>
<feature type="transmembrane region" description="Helical" evidence="8">
    <location>
        <begin position="206"/>
        <end position="228"/>
    </location>
</feature>
<dbReference type="SUPFAM" id="SSF103473">
    <property type="entry name" value="MFS general substrate transporter"/>
    <property type="match status" value="1"/>
</dbReference>
<dbReference type="GO" id="GO:0012505">
    <property type="term" value="C:endomembrane system"/>
    <property type="evidence" value="ECO:0007669"/>
    <property type="project" value="UniProtKB-SubCell"/>
</dbReference>
<dbReference type="OrthoDB" id="5965864at2759"/>
<dbReference type="AlphaFoldDB" id="A0A9P5TBE3"/>
<feature type="transmembrane region" description="Helical" evidence="8">
    <location>
        <begin position="397"/>
        <end position="418"/>
    </location>
</feature>
<feature type="transmembrane region" description="Helical" evidence="8">
    <location>
        <begin position="438"/>
        <end position="457"/>
    </location>
</feature>
<dbReference type="PANTHER" id="PTHR10981">
    <property type="entry name" value="BATTENIN"/>
    <property type="match status" value="1"/>
</dbReference>
<feature type="transmembrane region" description="Helical" evidence="8">
    <location>
        <begin position="123"/>
        <end position="141"/>
    </location>
</feature>
<keyword evidence="7 8" id="KW-0472">Membrane</keyword>
<comment type="subcellular location">
    <subcellularLocation>
        <location evidence="1">Endomembrane system</location>
        <topology evidence="1">Multi-pass membrane protein</topology>
    </subcellularLocation>
    <subcellularLocation>
        <location evidence="8">Vacuole membrane</location>
        <topology evidence="8">Multi-pass membrane protein</topology>
    </subcellularLocation>
</comment>
<reference evidence="9" key="2">
    <citation type="journal article" date="2020" name="Nat. Commun.">
        <title>Large-scale genome sequencing of mycorrhizal fungi provides insights into the early evolution of symbiotic traits.</title>
        <authorList>
            <person name="Miyauchi S."/>
            <person name="Kiss E."/>
            <person name="Kuo A."/>
            <person name="Drula E."/>
            <person name="Kohler A."/>
            <person name="Sanchez-Garcia M."/>
            <person name="Morin E."/>
            <person name="Andreopoulos B."/>
            <person name="Barry K.W."/>
            <person name="Bonito G."/>
            <person name="Buee M."/>
            <person name="Carver A."/>
            <person name="Chen C."/>
            <person name="Cichocki N."/>
            <person name="Clum A."/>
            <person name="Culley D."/>
            <person name="Crous P.W."/>
            <person name="Fauchery L."/>
            <person name="Girlanda M."/>
            <person name="Hayes R.D."/>
            <person name="Keri Z."/>
            <person name="LaButti K."/>
            <person name="Lipzen A."/>
            <person name="Lombard V."/>
            <person name="Magnuson J."/>
            <person name="Maillard F."/>
            <person name="Murat C."/>
            <person name="Nolan M."/>
            <person name="Ohm R.A."/>
            <person name="Pangilinan J."/>
            <person name="Pereira M.F."/>
            <person name="Perotto S."/>
            <person name="Peter M."/>
            <person name="Pfister S."/>
            <person name="Riley R."/>
            <person name="Sitrit Y."/>
            <person name="Stielow J.B."/>
            <person name="Szollosi G."/>
            <person name="Zifcakova L."/>
            <person name="Stursova M."/>
            <person name="Spatafora J.W."/>
            <person name="Tedersoo L."/>
            <person name="Vaario L.M."/>
            <person name="Yamada A."/>
            <person name="Yan M."/>
            <person name="Wang P."/>
            <person name="Xu J."/>
            <person name="Bruns T."/>
            <person name="Baldrian P."/>
            <person name="Vilgalys R."/>
            <person name="Dunand C."/>
            <person name="Henrissat B."/>
            <person name="Grigoriev I.V."/>
            <person name="Hibbett D."/>
            <person name="Nagy L.G."/>
            <person name="Martin F.M."/>
        </authorList>
    </citation>
    <scope>NUCLEOTIDE SEQUENCE</scope>
    <source>
        <strain evidence="9">Prilba</strain>
    </source>
</reference>
<comment type="caution">
    <text evidence="9">The sequence shown here is derived from an EMBL/GenBank/DDBJ whole genome shotgun (WGS) entry which is preliminary data.</text>
</comment>
<evidence type="ECO:0000256" key="6">
    <source>
        <dbReference type="ARBA" id="ARBA00022989"/>
    </source>
</evidence>
<dbReference type="PANTHER" id="PTHR10981:SF0">
    <property type="entry name" value="BATTENIN"/>
    <property type="match status" value="1"/>
</dbReference>
<keyword evidence="6 8" id="KW-1133">Transmembrane helix</keyword>
<organism evidence="9 10">
    <name type="scientific">Russula ochroleuca</name>
    <dbReference type="NCBI Taxonomy" id="152965"/>
    <lineage>
        <taxon>Eukaryota</taxon>
        <taxon>Fungi</taxon>
        <taxon>Dikarya</taxon>
        <taxon>Basidiomycota</taxon>
        <taxon>Agaricomycotina</taxon>
        <taxon>Agaricomycetes</taxon>
        <taxon>Russulales</taxon>
        <taxon>Russulaceae</taxon>
        <taxon>Russula</taxon>
    </lineage>
</organism>
<keyword evidence="10" id="KW-1185">Reference proteome</keyword>
<feature type="transmembrane region" description="Helical" evidence="8">
    <location>
        <begin position="94"/>
        <end position="111"/>
    </location>
</feature>
<dbReference type="PRINTS" id="PR01315">
    <property type="entry name" value="BATTENIN"/>
</dbReference>
<protein>
    <recommendedName>
        <fullName evidence="8">Protein BTN</fullName>
    </recommendedName>
</protein>
<evidence type="ECO:0000313" key="10">
    <source>
        <dbReference type="Proteomes" id="UP000759537"/>
    </source>
</evidence>
<dbReference type="EMBL" id="WHVB01000005">
    <property type="protein sequence ID" value="KAF8482724.1"/>
    <property type="molecule type" value="Genomic_DNA"/>
</dbReference>
<evidence type="ECO:0000256" key="8">
    <source>
        <dbReference type="RuleBase" id="RU361113"/>
    </source>
</evidence>
<evidence type="ECO:0000256" key="2">
    <source>
        <dbReference type="ARBA" id="ARBA00007467"/>
    </source>
</evidence>
<dbReference type="Pfam" id="PF02487">
    <property type="entry name" value="CLN3"/>
    <property type="match status" value="1"/>
</dbReference>
<keyword evidence="8" id="KW-0926">Vacuole</keyword>
<evidence type="ECO:0000256" key="1">
    <source>
        <dbReference type="ARBA" id="ARBA00004127"/>
    </source>
</evidence>
<feature type="transmembrane region" description="Helical" evidence="8">
    <location>
        <begin position="147"/>
        <end position="168"/>
    </location>
</feature>
<proteinExistence type="inferred from homology"/>
<evidence type="ECO:0000256" key="3">
    <source>
        <dbReference type="ARBA" id="ARBA00022448"/>
    </source>
</evidence>
<dbReference type="GO" id="GO:0005774">
    <property type="term" value="C:vacuolar membrane"/>
    <property type="evidence" value="ECO:0007669"/>
    <property type="project" value="UniProtKB-SubCell"/>
</dbReference>
<dbReference type="GO" id="GO:0051453">
    <property type="term" value="P:regulation of intracellular pH"/>
    <property type="evidence" value="ECO:0007669"/>
    <property type="project" value="TreeGrafter"/>
</dbReference>
<sequence length="478" mass="52199">MPIEPEQVELHTRNNMVHETPYDSSIRERMEEDDDLGLSEGENKDSPEMIRQRRSLFRLSLSFFLFGLINNVLYVIILSAALDLVPPSTPKGIILFWNIAPSIVAKFSWPYILKGRIRYTRRLIGCCFLSVTGMIVVATSAGLSARLFGIGCASFAAGLGELTFLQLSTTFHPPSVAGRGVGYFASGTGAAGLAGAFLWWEIRGLGVRIGVGLSSVLPFVIPLTYFLLLPRPHAFSALVLPEIEDFASSRTEYAQLPVSEEDAGGAVVEPLPLTTKALSIGDKWQLLKPMIPRYMMPLFFVYLFEYTINQGVAPTLIYPIPTLESSPVFGRIIYSIRDYYPLWQLVYQSTVFLSRSSLSLGLPALPTRAISIPSIIQGFLLITLSSESALGYFPDSLAPGLVFLLISVEGICGGLSYVNAYFRAGQEPADAQERAFKMGAIGLADSLGILAASLVAMPTEISLCRAQVARGRSLCQEL</sequence>
<accession>A0A9P5TBE3</accession>
<dbReference type="InterPro" id="IPR003492">
    <property type="entry name" value="Battenin_disease_Cln3"/>
</dbReference>
<evidence type="ECO:0000256" key="7">
    <source>
        <dbReference type="ARBA" id="ARBA00023136"/>
    </source>
</evidence>
<name>A0A9P5TBE3_9AGAM</name>
<keyword evidence="5" id="KW-0029">Amino-acid transport</keyword>
<keyword evidence="3" id="KW-0813">Transport</keyword>
<evidence type="ECO:0000256" key="4">
    <source>
        <dbReference type="ARBA" id="ARBA00022692"/>
    </source>
</evidence>
<feature type="transmembrane region" description="Helical" evidence="8">
    <location>
        <begin position="59"/>
        <end position="82"/>
    </location>
</feature>